<dbReference type="AlphaFoldDB" id="A0A0P7YBU3"/>
<accession>A0A0P7YBU3</accession>
<proteinExistence type="predicted"/>
<feature type="transmembrane region" description="Helical" evidence="1">
    <location>
        <begin position="131"/>
        <end position="149"/>
    </location>
</feature>
<feature type="domain" description="EamA" evidence="2">
    <location>
        <begin position="158"/>
        <end position="284"/>
    </location>
</feature>
<organism evidence="3 5">
    <name type="scientific">Saliniramus fredricksonii</name>
    <dbReference type="NCBI Taxonomy" id="1653334"/>
    <lineage>
        <taxon>Bacteria</taxon>
        <taxon>Pseudomonadati</taxon>
        <taxon>Pseudomonadota</taxon>
        <taxon>Alphaproteobacteria</taxon>
        <taxon>Hyphomicrobiales</taxon>
        <taxon>Salinarimonadaceae</taxon>
        <taxon>Saliniramus</taxon>
    </lineage>
</organism>
<feature type="transmembrane region" description="Helical" evidence="1">
    <location>
        <begin position="186"/>
        <end position="207"/>
    </location>
</feature>
<feature type="transmembrane region" description="Helical" evidence="1">
    <location>
        <begin position="43"/>
        <end position="62"/>
    </location>
</feature>
<evidence type="ECO:0000313" key="4">
    <source>
        <dbReference type="EMBL" id="SCC82425.1"/>
    </source>
</evidence>
<dbReference type="Proteomes" id="UP000050497">
    <property type="component" value="Unassembled WGS sequence"/>
</dbReference>
<name>A0A0P7YBU3_9HYPH</name>
<gene>
    <name evidence="3" type="primary">sam</name>
    <name evidence="4" type="ORF">GA0071312_3417</name>
    <name evidence="3" type="ORF">HLUCCO17_06315</name>
</gene>
<dbReference type="STRING" id="1653334.GA0071312_3417"/>
<feature type="transmembrane region" description="Helical" evidence="1">
    <location>
        <begin position="268"/>
        <end position="286"/>
    </location>
</feature>
<dbReference type="GO" id="GO:0016020">
    <property type="term" value="C:membrane"/>
    <property type="evidence" value="ECO:0007669"/>
    <property type="project" value="InterPro"/>
</dbReference>
<dbReference type="PANTHER" id="PTHR22911:SF103">
    <property type="entry name" value="BLR2811 PROTEIN"/>
    <property type="match status" value="1"/>
</dbReference>
<feature type="domain" description="EamA" evidence="2">
    <location>
        <begin position="14"/>
        <end position="146"/>
    </location>
</feature>
<evidence type="ECO:0000259" key="2">
    <source>
        <dbReference type="Pfam" id="PF00892"/>
    </source>
</evidence>
<dbReference type="InterPro" id="IPR000620">
    <property type="entry name" value="EamA_dom"/>
</dbReference>
<evidence type="ECO:0000313" key="3">
    <source>
        <dbReference type="EMBL" id="KPQ11518.1"/>
    </source>
</evidence>
<dbReference type="EMBL" id="FMBM01000002">
    <property type="protein sequence ID" value="SCC82425.1"/>
    <property type="molecule type" value="Genomic_DNA"/>
</dbReference>
<feature type="transmembrane region" description="Helical" evidence="1">
    <location>
        <begin position="106"/>
        <end position="124"/>
    </location>
</feature>
<keyword evidence="6" id="KW-1185">Reference proteome</keyword>
<keyword evidence="1" id="KW-1133">Transmembrane helix</keyword>
<sequence>MQTASPAAPASHQTGIALMCIGVAFLTVNDAIAKTLTQTYSPLQILFLRNVIALPFALMIALRMGGTGALRSYRPSVHLLRGILWVAGTFLFFTSLRFLQLAEATALIFVAPFFIIALSAAFLGERVGWRRWSAVIAGFIGVLIVVRPGGATFQLASLLPVATAFVYALMMLGSRFVDSRESVWTLLLYLTGTSALLSTVLVPFVWVPVRMEHLWLFVAIALCGTAGITMMTQAFRLAPASIVAPLDYTALLWATLLGWLIWNEMPDGVTFIGAGIIIASGVWVILRERRRRI</sequence>
<evidence type="ECO:0000256" key="1">
    <source>
        <dbReference type="SAM" id="Phobius"/>
    </source>
</evidence>
<dbReference type="EMBL" id="LJSX01000007">
    <property type="protein sequence ID" value="KPQ11518.1"/>
    <property type="molecule type" value="Genomic_DNA"/>
</dbReference>
<evidence type="ECO:0000313" key="5">
    <source>
        <dbReference type="Proteomes" id="UP000050497"/>
    </source>
</evidence>
<keyword evidence="1" id="KW-0472">Membrane</keyword>
<protein>
    <submittedName>
        <fullName evidence="4">EamA domain-containing membrane protein RarD</fullName>
    </submittedName>
    <submittedName>
        <fullName evidence="3">S-adenosylmethionine uptake transporter</fullName>
    </submittedName>
</protein>
<dbReference type="Pfam" id="PF00892">
    <property type="entry name" value="EamA"/>
    <property type="match status" value="2"/>
</dbReference>
<dbReference type="Proteomes" id="UP000182800">
    <property type="component" value="Unassembled WGS sequence"/>
</dbReference>
<dbReference type="Gene3D" id="1.10.3730.20">
    <property type="match status" value="1"/>
</dbReference>
<comment type="caution">
    <text evidence="3">The sequence shown here is derived from an EMBL/GenBank/DDBJ whole genome shotgun (WGS) entry which is preliminary data.</text>
</comment>
<keyword evidence="1" id="KW-0812">Transmembrane</keyword>
<feature type="transmembrane region" description="Helical" evidence="1">
    <location>
        <begin position="213"/>
        <end position="230"/>
    </location>
</feature>
<dbReference type="InterPro" id="IPR037185">
    <property type="entry name" value="EmrE-like"/>
</dbReference>
<feature type="transmembrane region" description="Helical" evidence="1">
    <location>
        <begin position="155"/>
        <end position="174"/>
    </location>
</feature>
<dbReference type="PANTHER" id="PTHR22911">
    <property type="entry name" value="ACYL-MALONYL CONDENSING ENZYME-RELATED"/>
    <property type="match status" value="1"/>
</dbReference>
<dbReference type="RefSeq" id="WP_238947273.1">
    <property type="nucleotide sequence ID" value="NZ_FMBM01000002.1"/>
</dbReference>
<reference evidence="4 6" key="2">
    <citation type="submission" date="2016-08" db="EMBL/GenBank/DDBJ databases">
        <authorList>
            <person name="Varghese N."/>
            <person name="Submissions Spin"/>
        </authorList>
    </citation>
    <scope>NUCLEOTIDE SEQUENCE [LARGE SCALE GENOMIC DNA]</scope>
    <source>
        <strain evidence="4 6">HL-109</strain>
    </source>
</reference>
<reference evidence="3 5" key="1">
    <citation type="submission" date="2015-09" db="EMBL/GenBank/DDBJ databases">
        <title>Identification and resolution of microdiversity through metagenomic sequencing of parallel consortia.</title>
        <authorList>
            <person name="Nelson W.C."/>
            <person name="Romine M.F."/>
            <person name="Lindemann S.R."/>
        </authorList>
    </citation>
    <scope>NUCLEOTIDE SEQUENCE [LARGE SCALE GENOMIC DNA]</scope>
    <source>
        <strain evidence="3">HL-109</strain>
    </source>
</reference>
<dbReference type="PATRIC" id="fig|1653334.4.peg.2337"/>
<dbReference type="SUPFAM" id="SSF103481">
    <property type="entry name" value="Multidrug resistance efflux transporter EmrE"/>
    <property type="match status" value="2"/>
</dbReference>
<evidence type="ECO:0000313" key="6">
    <source>
        <dbReference type="Proteomes" id="UP000182800"/>
    </source>
</evidence>
<feature type="transmembrane region" description="Helical" evidence="1">
    <location>
        <begin position="82"/>
        <end position="100"/>
    </location>
</feature>